<evidence type="ECO:0000256" key="4">
    <source>
        <dbReference type="ARBA" id="ARBA00023315"/>
    </source>
</evidence>
<organism evidence="7 8">
    <name type="scientific">Skermanella cutis</name>
    <dbReference type="NCBI Taxonomy" id="2775420"/>
    <lineage>
        <taxon>Bacteria</taxon>
        <taxon>Pseudomonadati</taxon>
        <taxon>Pseudomonadota</taxon>
        <taxon>Alphaproteobacteria</taxon>
        <taxon>Rhodospirillales</taxon>
        <taxon>Azospirillaceae</taxon>
        <taxon>Skermanella</taxon>
    </lineage>
</organism>
<dbReference type="Gene3D" id="3.40.50.1820">
    <property type="entry name" value="alpha/beta hydrolase"/>
    <property type="match status" value="1"/>
</dbReference>
<keyword evidence="2" id="KW-0963">Cytoplasm</keyword>
<dbReference type="InterPro" id="IPR000073">
    <property type="entry name" value="AB_hydrolase_1"/>
</dbReference>
<evidence type="ECO:0000256" key="2">
    <source>
        <dbReference type="ARBA" id="ARBA00022490"/>
    </source>
</evidence>
<dbReference type="SUPFAM" id="SSF53474">
    <property type="entry name" value="alpha/beta-Hydrolases"/>
    <property type="match status" value="1"/>
</dbReference>
<dbReference type="Proteomes" id="UP000595197">
    <property type="component" value="Chromosome"/>
</dbReference>
<proteinExistence type="predicted"/>
<dbReference type="InterPro" id="IPR051321">
    <property type="entry name" value="PHA/PHB_synthase"/>
</dbReference>
<dbReference type="EMBL" id="CP067420">
    <property type="protein sequence ID" value="QQP87619.1"/>
    <property type="molecule type" value="Genomic_DNA"/>
</dbReference>
<feature type="domain" description="Poly-beta-hydroxybutyrate polymerase N-terminal" evidence="6">
    <location>
        <begin position="113"/>
        <end position="285"/>
    </location>
</feature>
<reference evidence="7" key="1">
    <citation type="submission" date="2021-02" db="EMBL/GenBank/DDBJ databases">
        <title>Skermanella TT6 skin isolate.</title>
        <authorList>
            <person name="Lee K."/>
            <person name="Ganzorig M."/>
        </authorList>
    </citation>
    <scope>NUCLEOTIDE SEQUENCE</scope>
    <source>
        <strain evidence="7">TT6</strain>
    </source>
</reference>
<evidence type="ECO:0000256" key="1">
    <source>
        <dbReference type="ARBA" id="ARBA00004496"/>
    </source>
</evidence>
<feature type="domain" description="AB hydrolase-1" evidence="5">
    <location>
        <begin position="289"/>
        <end position="529"/>
    </location>
</feature>
<dbReference type="PANTHER" id="PTHR36837:SF5">
    <property type="entry name" value="POLY-3-HYDROXYBUTYRATE SYNTHASE"/>
    <property type="match status" value="1"/>
</dbReference>
<keyword evidence="8" id="KW-1185">Reference proteome</keyword>
<dbReference type="InterPro" id="IPR029058">
    <property type="entry name" value="AB_hydrolase_fold"/>
</dbReference>
<evidence type="ECO:0000259" key="5">
    <source>
        <dbReference type="Pfam" id="PF00561"/>
    </source>
</evidence>
<gene>
    <name evidence="7" type="primary">phaC</name>
    <name evidence="7" type="ORF">IGS68_16095</name>
</gene>
<protein>
    <submittedName>
        <fullName evidence="7">Class I poly(R)-hydroxyalkanoic acid synthase</fullName>
    </submittedName>
</protein>
<dbReference type="PANTHER" id="PTHR36837">
    <property type="entry name" value="POLY(3-HYDROXYALKANOATE) POLYMERASE SUBUNIT PHAC"/>
    <property type="match status" value="1"/>
</dbReference>
<evidence type="ECO:0000313" key="8">
    <source>
        <dbReference type="Proteomes" id="UP000595197"/>
    </source>
</evidence>
<dbReference type="InterPro" id="IPR010963">
    <property type="entry name" value="PHA_synth_I"/>
</dbReference>
<evidence type="ECO:0000313" key="7">
    <source>
        <dbReference type="EMBL" id="QQP87619.1"/>
    </source>
</evidence>
<evidence type="ECO:0000256" key="3">
    <source>
        <dbReference type="ARBA" id="ARBA00022679"/>
    </source>
</evidence>
<dbReference type="NCBIfam" id="TIGR01838">
    <property type="entry name" value="PHA_synth_I"/>
    <property type="match status" value="1"/>
</dbReference>
<sequence length="604" mass="67851">MAETHGAETQGSDVKFPDPVELSRAMARIAEHSQHLVSEFLARQVHDGNHAPSTDPLNIGHAFIEMTTRMMADPVKLMQAQMSLWQDYMTLWQRTTQRFLGQEADPVILPAKDDRRFKDSAWDENTLFDFIKQSYLLTARFMQSSVRGVDGLDDKTAMKVDFYTRQFVDAMAPSNFVMTNPEVLRATMESGGENLVKGLEHLLDDLERGKGQLSIRMTDYDAFQVGRNIASTPGKVVYQNDLMQLIQYSPTTEQVLRRPLLIVPPWINKYYILDLRAKNSFIKWAVDQGITVFMVSWVNPDEELAAKSFEDYMVEGPLAALDQIQLATGEAEVNAIGYCLGGTLLASTLAYMAAKGDERITSATFFTTMTDFSEAGELSVFIDEEQLQMLEEKMNEKGYLDGSTMATSFNMLRANDLIWSFVVNNYLLGKDPFPFDLLYWNSDSTRMPARMHSFYLRNMYQKNLLIQPGGISLKGEPIDLRKIKTPVFMLSTREDHIAPWKSTYAGTQTFSGPIKFVLSASGHIAGVVNPPAAEKYCYWTNAKLPKAPDDWLATAKQNPGSWWPEWQRWLSKHGGGKVAARVPGAGGLPAIEDAPGSYVAVRIT</sequence>
<keyword evidence="4" id="KW-0012">Acyltransferase</keyword>
<keyword evidence="3" id="KW-0808">Transferase</keyword>
<dbReference type="InterPro" id="IPR010941">
    <property type="entry name" value="PhaC_N"/>
</dbReference>
<dbReference type="RefSeq" id="WP_201071089.1">
    <property type="nucleotide sequence ID" value="NZ_CP067420.1"/>
</dbReference>
<accession>A0ABX7B185</accession>
<evidence type="ECO:0000259" key="6">
    <source>
        <dbReference type="Pfam" id="PF07167"/>
    </source>
</evidence>
<comment type="subcellular location">
    <subcellularLocation>
        <location evidence="1">Cytoplasm</location>
    </subcellularLocation>
</comment>
<dbReference type="Pfam" id="PF00561">
    <property type="entry name" value="Abhydrolase_1"/>
    <property type="match status" value="1"/>
</dbReference>
<name>A0ABX7B185_9PROT</name>
<dbReference type="Pfam" id="PF07167">
    <property type="entry name" value="PhaC_N"/>
    <property type="match status" value="1"/>
</dbReference>